<protein>
    <submittedName>
        <fullName evidence="12">ATP-binding cassette sub-family G member 1</fullName>
    </submittedName>
</protein>
<dbReference type="GO" id="GO:0016887">
    <property type="term" value="F:ATP hydrolysis activity"/>
    <property type="evidence" value="ECO:0007669"/>
    <property type="project" value="InterPro"/>
</dbReference>
<accession>A0A9C6TTH1</accession>
<reference evidence="12" key="1">
    <citation type="submission" date="2025-08" db="UniProtKB">
        <authorList>
            <consortium name="RefSeq"/>
        </authorList>
    </citation>
    <scope>IDENTIFICATION</scope>
    <source>
        <tissue evidence="12">Whole organism</tissue>
    </source>
</reference>
<dbReference type="GO" id="GO:0140359">
    <property type="term" value="F:ABC-type transporter activity"/>
    <property type="evidence" value="ECO:0007669"/>
    <property type="project" value="InterPro"/>
</dbReference>
<dbReference type="Pfam" id="PF00005">
    <property type="entry name" value="ABC_tran"/>
    <property type="match status" value="1"/>
</dbReference>
<feature type="domain" description="ABC transporter" evidence="8">
    <location>
        <begin position="46"/>
        <end position="95"/>
    </location>
</feature>
<evidence type="ECO:0000256" key="7">
    <source>
        <dbReference type="SAM" id="Phobius"/>
    </source>
</evidence>
<feature type="transmembrane region" description="Helical" evidence="7">
    <location>
        <begin position="476"/>
        <end position="500"/>
    </location>
</feature>
<keyword evidence="4 7" id="KW-0812">Transmembrane</keyword>
<evidence type="ECO:0000256" key="6">
    <source>
        <dbReference type="ARBA" id="ARBA00023136"/>
    </source>
</evidence>
<keyword evidence="12" id="KW-0067">ATP-binding</keyword>
<evidence type="ECO:0000313" key="12">
    <source>
        <dbReference type="RefSeq" id="XP_052120111.1"/>
    </source>
</evidence>
<keyword evidence="12" id="KW-0547">Nucleotide-binding</keyword>
<dbReference type="OrthoDB" id="66620at2759"/>
<dbReference type="InterPro" id="IPR013525">
    <property type="entry name" value="ABC2_TM"/>
</dbReference>
<dbReference type="PANTHER" id="PTHR48041:SF61">
    <property type="entry name" value="SD03967P"/>
    <property type="match status" value="1"/>
</dbReference>
<sequence length="505" mass="56450">MALMWLYYPKGANRSRCSSTFFFTENKRRMQLCLCANACRSAALLQVGEILALLGLDTHAETHSGRLSGGQRKRLSIALELLSNPPIIFLDEPTTGLDSSSTTQCVSLLKSLAAEGRTVVCTIHQPSALLFEMFDQLYAVAAGHNVYQGDTKGLVPFLAQQGLPCPAYHNPADFMMEVSTGDFGVTVNALADAAAKNANRQPVVLPDATLMDDIICEAPPAPLYMQFYLLLMRNIVIMRRDVSALALRVFMHVFIGLIFGYLYRGVGTYANDVLANVVYLYGSCLFLVYTGQMAVTLAFPLEVEILTREHFNRWYKLGPYLMSTLLIELPIQAVLCATYLAPSIVLTGQPLDLFRIIHFYSFATLASLTAQSCGFLFGATVPITISVFLGPVFAVVLSIFGFCIWYRDIPNFFMWIYHISYFRAAFQGCVYAMYAYGRSAMPCDNRMKAHAGGINYCHYKAPRKILNEMDIADVSFWTNTASIVVFCLIVYIITIFVIWFRLNRR</sequence>
<evidence type="ECO:0000259" key="10">
    <source>
        <dbReference type="Pfam" id="PF19055"/>
    </source>
</evidence>
<evidence type="ECO:0000259" key="8">
    <source>
        <dbReference type="Pfam" id="PF00005"/>
    </source>
</evidence>
<dbReference type="SUPFAM" id="SSF52540">
    <property type="entry name" value="P-loop containing nucleoside triphosphate hydrolases"/>
    <property type="match status" value="1"/>
</dbReference>
<proteinExistence type="inferred from homology"/>
<dbReference type="GeneID" id="113208401"/>
<dbReference type="InterPro" id="IPR050352">
    <property type="entry name" value="ABCG_transporters"/>
</dbReference>
<organism evidence="11 12">
    <name type="scientific">Frankliniella occidentalis</name>
    <name type="common">Western flower thrips</name>
    <name type="synonym">Euthrips occidentalis</name>
    <dbReference type="NCBI Taxonomy" id="133901"/>
    <lineage>
        <taxon>Eukaryota</taxon>
        <taxon>Metazoa</taxon>
        <taxon>Ecdysozoa</taxon>
        <taxon>Arthropoda</taxon>
        <taxon>Hexapoda</taxon>
        <taxon>Insecta</taxon>
        <taxon>Pterygota</taxon>
        <taxon>Neoptera</taxon>
        <taxon>Paraneoptera</taxon>
        <taxon>Thysanoptera</taxon>
        <taxon>Terebrantia</taxon>
        <taxon>Thripoidea</taxon>
        <taxon>Thripidae</taxon>
        <taxon>Frankliniella</taxon>
    </lineage>
</organism>
<feature type="domain" description="ABC-2 type transporter transmembrane" evidence="9">
    <location>
        <begin position="226"/>
        <end position="434"/>
    </location>
</feature>
<feature type="transmembrane region" description="Helical" evidence="7">
    <location>
        <begin position="320"/>
        <end position="341"/>
    </location>
</feature>
<keyword evidence="6 7" id="KW-0472">Membrane</keyword>
<feature type="transmembrane region" description="Helical" evidence="7">
    <location>
        <begin position="385"/>
        <end position="407"/>
    </location>
</feature>
<dbReference type="GO" id="GO:0005524">
    <property type="term" value="F:ATP binding"/>
    <property type="evidence" value="ECO:0007669"/>
    <property type="project" value="UniProtKB-KW"/>
</dbReference>
<dbReference type="PANTHER" id="PTHR48041">
    <property type="entry name" value="ABC TRANSPORTER G FAMILY MEMBER 28"/>
    <property type="match status" value="1"/>
</dbReference>
<evidence type="ECO:0000259" key="9">
    <source>
        <dbReference type="Pfam" id="PF01061"/>
    </source>
</evidence>
<dbReference type="InterPro" id="IPR027417">
    <property type="entry name" value="P-loop_NTPase"/>
</dbReference>
<gene>
    <name evidence="12" type="primary">LOC113208401</name>
</gene>
<keyword evidence="11" id="KW-1185">Reference proteome</keyword>
<evidence type="ECO:0000256" key="1">
    <source>
        <dbReference type="ARBA" id="ARBA00004141"/>
    </source>
</evidence>
<dbReference type="Gene3D" id="3.40.50.300">
    <property type="entry name" value="P-loop containing nucleotide triphosphate hydrolases"/>
    <property type="match status" value="1"/>
</dbReference>
<evidence type="ECO:0000256" key="4">
    <source>
        <dbReference type="ARBA" id="ARBA00022692"/>
    </source>
</evidence>
<dbReference type="KEGG" id="foc:113208401"/>
<comment type="subcellular location">
    <subcellularLocation>
        <location evidence="1">Membrane</location>
        <topology evidence="1">Multi-pass membrane protein</topology>
    </subcellularLocation>
</comment>
<comment type="similarity">
    <text evidence="2">Belongs to the ABC transporter superfamily. ABCG family. Eye pigment precursor importer (TC 3.A.1.204) subfamily.</text>
</comment>
<dbReference type="AlphaFoldDB" id="A0A9C6TTH1"/>
<keyword evidence="3" id="KW-0813">Transport</keyword>
<feature type="transmembrane region" description="Helical" evidence="7">
    <location>
        <begin position="278"/>
        <end position="299"/>
    </location>
</feature>
<dbReference type="InterPro" id="IPR003439">
    <property type="entry name" value="ABC_transporter-like_ATP-bd"/>
</dbReference>
<evidence type="ECO:0000256" key="2">
    <source>
        <dbReference type="ARBA" id="ARBA00005814"/>
    </source>
</evidence>
<dbReference type="Pfam" id="PF01061">
    <property type="entry name" value="ABC2_membrane"/>
    <property type="match status" value="1"/>
</dbReference>
<evidence type="ECO:0000256" key="5">
    <source>
        <dbReference type="ARBA" id="ARBA00022989"/>
    </source>
</evidence>
<dbReference type="Proteomes" id="UP000504606">
    <property type="component" value="Unplaced"/>
</dbReference>
<dbReference type="RefSeq" id="XP_052120111.1">
    <property type="nucleotide sequence ID" value="XM_052264151.1"/>
</dbReference>
<name>A0A9C6TTH1_FRAOC</name>
<feature type="transmembrane region" description="Helical" evidence="7">
    <location>
        <begin position="353"/>
        <end position="378"/>
    </location>
</feature>
<evidence type="ECO:0000313" key="11">
    <source>
        <dbReference type="Proteomes" id="UP000504606"/>
    </source>
</evidence>
<feature type="domain" description="ABC transporter family G" evidence="10">
    <location>
        <begin position="124"/>
        <end position="181"/>
    </location>
</feature>
<keyword evidence="5 7" id="KW-1133">Transmembrane helix</keyword>
<feature type="transmembrane region" description="Helical" evidence="7">
    <location>
        <begin position="242"/>
        <end position="263"/>
    </location>
</feature>
<dbReference type="InterPro" id="IPR043926">
    <property type="entry name" value="ABCG_dom"/>
</dbReference>
<dbReference type="GO" id="GO:0005886">
    <property type="term" value="C:plasma membrane"/>
    <property type="evidence" value="ECO:0007669"/>
    <property type="project" value="TreeGrafter"/>
</dbReference>
<dbReference type="Pfam" id="PF19055">
    <property type="entry name" value="ABC2_membrane_7"/>
    <property type="match status" value="1"/>
</dbReference>
<evidence type="ECO:0000256" key="3">
    <source>
        <dbReference type="ARBA" id="ARBA00022448"/>
    </source>
</evidence>